<proteinExistence type="predicted"/>
<name>X1PHQ7_9ZZZZ</name>
<dbReference type="EMBL" id="BARV01040629">
    <property type="protein sequence ID" value="GAI55842.1"/>
    <property type="molecule type" value="Genomic_DNA"/>
</dbReference>
<feature type="non-terminal residue" evidence="1">
    <location>
        <position position="1"/>
    </location>
</feature>
<protein>
    <submittedName>
        <fullName evidence="1">Uncharacterized protein</fullName>
    </submittedName>
</protein>
<dbReference type="AlphaFoldDB" id="X1PHQ7"/>
<organism evidence="1">
    <name type="scientific">marine sediment metagenome</name>
    <dbReference type="NCBI Taxonomy" id="412755"/>
    <lineage>
        <taxon>unclassified sequences</taxon>
        <taxon>metagenomes</taxon>
        <taxon>ecological metagenomes</taxon>
    </lineage>
</organism>
<reference evidence="1" key="1">
    <citation type="journal article" date="2014" name="Front. Microbiol.">
        <title>High frequency of phylogenetically diverse reductive dehalogenase-homologous genes in deep subseafloor sedimentary metagenomes.</title>
        <authorList>
            <person name="Kawai M."/>
            <person name="Futagami T."/>
            <person name="Toyoda A."/>
            <person name="Takaki Y."/>
            <person name="Nishi S."/>
            <person name="Hori S."/>
            <person name="Arai W."/>
            <person name="Tsubouchi T."/>
            <person name="Morono Y."/>
            <person name="Uchiyama I."/>
            <person name="Ito T."/>
            <person name="Fujiyama A."/>
            <person name="Inagaki F."/>
            <person name="Takami H."/>
        </authorList>
    </citation>
    <scope>NUCLEOTIDE SEQUENCE</scope>
    <source>
        <strain evidence="1">Expedition CK06-06</strain>
    </source>
</reference>
<comment type="caution">
    <text evidence="1">The sequence shown here is derived from an EMBL/GenBank/DDBJ whole genome shotgun (WGS) entry which is preliminary data.</text>
</comment>
<gene>
    <name evidence="1" type="ORF">S06H3_61841</name>
</gene>
<sequence>KMRRTGNYAVVARMLGYKSDSTIRKWTGYHGVPEEIKEMKDRGQLEIDEAIKLKNMLGPSKAVDVAKQIITFPKDQRTKILRGMKTWTALEPEEVISIATRPPKEKPVTVKFMTSILTALERAAAARGETSSQTVQHIVREWLGKHHYIDTGDR</sequence>
<evidence type="ECO:0000313" key="1">
    <source>
        <dbReference type="EMBL" id="GAI55842.1"/>
    </source>
</evidence>
<accession>X1PHQ7</accession>